<dbReference type="EMBL" id="ODYU01011223">
    <property type="protein sequence ID" value="SOQ56832.1"/>
    <property type="molecule type" value="Genomic_DNA"/>
</dbReference>
<dbReference type="AlphaFoldDB" id="A0A2H1WV20"/>
<accession>A0A2H1WV20</accession>
<gene>
    <name evidence="1" type="ORF">SFRICE_021875</name>
</gene>
<proteinExistence type="predicted"/>
<organism evidence="1">
    <name type="scientific">Spodoptera frugiperda</name>
    <name type="common">Fall armyworm</name>
    <dbReference type="NCBI Taxonomy" id="7108"/>
    <lineage>
        <taxon>Eukaryota</taxon>
        <taxon>Metazoa</taxon>
        <taxon>Ecdysozoa</taxon>
        <taxon>Arthropoda</taxon>
        <taxon>Hexapoda</taxon>
        <taxon>Insecta</taxon>
        <taxon>Pterygota</taxon>
        <taxon>Neoptera</taxon>
        <taxon>Endopterygota</taxon>
        <taxon>Lepidoptera</taxon>
        <taxon>Glossata</taxon>
        <taxon>Ditrysia</taxon>
        <taxon>Noctuoidea</taxon>
        <taxon>Noctuidae</taxon>
        <taxon>Amphipyrinae</taxon>
        <taxon>Spodoptera</taxon>
    </lineage>
</organism>
<name>A0A2H1WV20_SPOFR</name>
<evidence type="ECO:0000313" key="1">
    <source>
        <dbReference type="EMBL" id="SOQ56832.1"/>
    </source>
</evidence>
<sequence>MGGNVIARTAQVDTVDHSVVVCPAWAEHRYAFRDVIGDGDLTRPALVQTMLSKIVLPHKLRYLENMLNAEVVAKAAKIRQRMEANPNIPDMDKGWPMLLGQYQADDKSNVNSIPKNIYPNLYNRRMPNF</sequence>
<protein>
    <submittedName>
        <fullName evidence="1">SFRICE_021875</fullName>
    </submittedName>
</protein>
<reference evidence="1" key="1">
    <citation type="submission" date="2016-07" db="EMBL/GenBank/DDBJ databases">
        <authorList>
            <person name="Bretaudeau A."/>
        </authorList>
    </citation>
    <scope>NUCLEOTIDE SEQUENCE</scope>
    <source>
        <strain evidence="1">Rice</strain>
        <tissue evidence="1">Whole body</tissue>
    </source>
</reference>